<dbReference type="InterPro" id="IPR018711">
    <property type="entry name" value="NAGPA"/>
</dbReference>
<feature type="region of interest" description="Disordered" evidence="1">
    <location>
        <begin position="33"/>
        <end position="53"/>
    </location>
</feature>
<comment type="caution">
    <text evidence="3">The sequence shown here is derived from an EMBL/GenBank/DDBJ whole genome shotgun (WGS) entry which is preliminary data.</text>
</comment>
<protein>
    <recommendedName>
        <fullName evidence="2">Phosphodiester glycosidase domain-containing protein</fullName>
    </recommendedName>
</protein>
<name>A0A7K3M963_9ACTN</name>
<reference evidence="3 4" key="1">
    <citation type="submission" date="2019-11" db="EMBL/GenBank/DDBJ databases">
        <authorList>
            <person name="Li X.-J."/>
            <person name="Feng X.-M."/>
        </authorList>
    </citation>
    <scope>NUCLEOTIDE SEQUENCE [LARGE SCALE GENOMIC DNA]</scope>
    <source>
        <strain evidence="3 4">XMNu-373</strain>
    </source>
</reference>
<evidence type="ECO:0000313" key="4">
    <source>
        <dbReference type="Proteomes" id="UP000460435"/>
    </source>
</evidence>
<dbReference type="RefSeq" id="WP_162452190.1">
    <property type="nucleotide sequence ID" value="NZ_WLZY01000007.1"/>
</dbReference>
<accession>A0A7K3M963</accession>
<dbReference type="AlphaFoldDB" id="A0A7K3M963"/>
<dbReference type="Pfam" id="PF09992">
    <property type="entry name" value="NAGPA"/>
    <property type="match status" value="1"/>
</dbReference>
<feature type="compositionally biased region" description="Low complexity" evidence="1">
    <location>
        <begin position="33"/>
        <end position="46"/>
    </location>
</feature>
<keyword evidence="4" id="KW-1185">Reference proteome</keyword>
<evidence type="ECO:0000313" key="3">
    <source>
        <dbReference type="EMBL" id="NDL59517.1"/>
    </source>
</evidence>
<evidence type="ECO:0000259" key="2">
    <source>
        <dbReference type="Pfam" id="PF09992"/>
    </source>
</evidence>
<gene>
    <name evidence="3" type="ORF">F7O44_20825</name>
</gene>
<dbReference type="Proteomes" id="UP000460435">
    <property type="component" value="Unassembled WGS sequence"/>
</dbReference>
<feature type="domain" description="Phosphodiester glycosidase" evidence="2">
    <location>
        <begin position="261"/>
        <end position="336"/>
    </location>
</feature>
<proteinExistence type="predicted"/>
<evidence type="ECO:0000256" key="1">
    <source>
        <dbReference type="SAM" id="MobiDB-lite"/>
    </source>
</evidence>
<dbReference type="EMBL" id="WLZY01000007">
    <property type="protein sequence ID" value="NDL59517.1"/>
    <property type="molecule type" value="Genomic_DNA"/>
</dbReference>
<organism evidence="3 4">
    <name type="scientific">Phytoactinopolyspora mesophila</name>
    <dbReference type="NCBI Taxonomy" id="2650750"/>
    <lineage>
        <taxon>Bacteria</taxon>
        <taxon>Bacillati</taxon>
        <taxon>Actinomycetota</taxon>
        <taxon>Actinomycetes</taxon>
        <taxon>Jiangellales</taxon>
        <taxon>Jiangellaceae</taxon>
        <taxon>Phytoactinopolyspora</taxon>
    </lineage>
</organism>
<sequence>MRFRRKGGWFRAVIAIIGAAFLAIGMLALPGSTQPPSTQPAPAQQGCTPNQPNGIPHWYNLHDERGVTLCRGEVLSGPPPEVPAAVLQIVDLEAGANVSLVSEAVDIGSGASTDNEFYKRLAIDWFDWIESRAAAPAPSRLFSTTNASFFTDTSGDRTALSLPQDSLQWPTDFPFPVANRTYGAALGDHDDPAWGGLKRALKIGNPGNTPQFVSIEEFPTEYDEADVEATFGGFMNPQCGGGDCIYGTVGFQPLYEISGPGVSGRTFVGVVPGSKMYILSLDTPVTIEDANEILQSFGSIMAIQLDGGGSTQMYAEGYVEIPSAIGRTVPDVLAVYLAPE</sequence>